<feature type="compositionally biased region" description="Acidic residues" evidence="1">
    <location>
        <begin position="1"/>
        <end position="10"/>
    </location>
</feature>
<dbReference type="EMBL" id="KI669461">
    <property type="protein sequence ID" value="OCF59143.1"/>
    <property type="molecule type" value="Genomic_DNA"/>
</dbReference>
<feature type="compositionally biased region" description="Low complexity" evidence="1">
    <location>
        <begin position="111"/>
        <end position="126"/>
    </location>
</feature>
<dbReference type="OrthoDB" id="2596228at2759"/>
<sequence>MDDSMEEEGDSLFSLPGLSHRPRALYQTPPQPIHPSTSTGPIPPVGLGFHSAVVPQHLPEMDESFEQPNRWRATGDRGASPPDISTSTAYDYGQQDEQEQDDEEEEEEVGVEGSYEASESSSAQYDPDTDPEGFAQRLDELAGVLEIGEEESKAIRWGLPISQKQKQGPDLPLADFRKLINHHLNTTEWKYTSSIPVVLPIPGRSGDTLPIGGGLTVDSGDIHPIRVLGRGWTERDEWIEMDSGSEDMQIEYTGGL</sequence>
<accession>A0A1B9IUF2</accession>
<evidence type="ECO:0000256" key="1">
    <source>
        <dbReference type="SAM" id="MobiDB-lite"/>
    </source>
</evidence>
<keyword evidence="3" id="KW-1185">Reference proteome</keyword>
<organism evidence="2 3">
    <name type="scientific">Kwoniella mangroviensis CBS 10435</name>
    <dbReference type="NCBI Taxonomy" id="1331196"/>
    <lineage>
        <taxon>Eukaryota</taxon>
        <taxon>Fungi</taxon>
        <taxon>Dikarya</taxon>
        <taxon>Basidiomycota</taxon>
        <taxon>Agaricomycotina</taxon>
        <taxon>Tremellomycetes</taxon>
        <taxon>Tremellales</taxon>
        <taxon>Cryptococcaceae</taxon>
        <taxon>Kwoniella</taxon>
    </lineage>
</organism>
<dbReference type="Proteomes" id="UP000092583">
    <property type="component" value="Unassembled WGS sequence"/>
</dbReference>
<name>A0A1B9IUF2_9TREE</name>
<protein>
    <submittedName>
        <fullName evidence="2">Uncharacterized protein</fullName>
    </submittedName>
</protein>
<feature type="compositionally biased region" description="Acidic residues" evidence="1">
    <location>
        <begin position="94"/>
        <end position="110"/>
    </location>
</feature>
<reference evidence="3" key="2">
    <citation type="submission" date="2013-12" db="EMBL/GenBank/DDBJ databases">
        <title>Evolution of pathogenesis and genome organization in the Tremellales.</title>
        <authorList>
            <person name="Cuomo C."/>
            <person name="Litvintseva A."/>
            <person name="Heitman J."/>
            <person name="Chen Y."/>
            <person name="Sun S."/>
            <person name="Springer D."/>
            <person name="Dromer F."/>
            <person name="Young S."/>
            <person name="Zeng Q."/>
            <person name="Chapman S."/>
            <person name="Gujja S."/>
            <person name="Saif S."/>
            <person name="Birren B."/>
        </authorList>
    </citation>
    <scope>NUCLEOTIDE SEQUENCE [LARGE SCALE GENOMIC DNA]</scope>
    <source>
        <strain evidence="3">CBS 10435</strain>
    </source>
</reference>
<evidence type="ECO:0000313" key="3">
    <source>
        <dbReference type="Proteomes" id="UP000092583"/>
    </source>
</evidence>
<gene>
    <name evidence="2" type="ORF">L486_03644</name>
</gene>
<feature type="region of interest" description="Disordered" evidence="1">
    <location>
        <begin position="1"/>
        <end position="129"/>
    </location>
</feature>
<proteinExistence type="predicted"/>
<evidence type="ECO:0000313" key="2">
    <source>
        <dbReference type="EMBL" id="OCF59143.1"/>
    </source>
</evidence>
<dbReference type="AlphaFoldDB" id="A0A1B9IUF2"/>
<reference evidence="2 3" key="1">
    <citation type="submission" date="2013-07" db="EMBL/GenBank/DDBJ databases">
        <title>The Genome Sequence of Kwoniella mangroviensis CBS10435.</title>
        <authorList>
            <consortium name="The Broad Institute Genome Sequencing Platform"/>
            <person name="Cuomo C."/>
            <person name="Litvintseva A."/>
            <person name="Chen Y."/>
            <person name="Heitman J."/>
            <person name="Sun S."/>
            <person name="Springer D."/>
            <person name="Dromer F."/>
            <person name="Young S.K."/>
            <person name="Zeng Q."/>
            <person name="Gargeya S."/>
            <person name="Fitzgerald M."/>
            <person name="Abouelleil A."/>
            <person name="Alvarado L."/>
            <person name="Berlin A.M."/>
            <person name="Chapman S.B."/>
            <person name="Dewar J."/>
            <person name="Goldberg J."/>
            <person name="Griggs A."/>
            <person name="Gujja S."/>
            <person name="Hansen M."/>
            <person name="Howarth C."/>
            <person name="Imamovic A."/>
            <person name="Larimer J."/>
            <person name="McCowan C."/>
            <person name="Murphy C."/>
            <person name="Pearson M."/>
            <person name="Priest M."/>
            <person name="Roberts A."/>
            <person name="Saif S."/>
            <person name="Shea T."/>
            <person name="Sykes S."/>
            <person name="Wortman J."/>
            <person name="Nusbaum C."/>
            <person name="Birren B."/>
        </authorList>
    </citation>
    <scope>NUCLEOTIDE SEQUENCE [LARGE SCALE GENOMIC DNA]</scope>
    <source>
        <strain evidence="2 3">CBS 10435</strain>
    </source>
</reference>